<name>A0AAV5SVU6_9BILA</name>
<proteinExistence type="predicted"/>
<evidence type="ECO:0000313" key="3">
    <source>
        <dbReference type="Proteomes" id="UP001432027"/>
    </source>
</evidence>
<organism evidence="2 3">
    <name type="scientific">Pristionchus entomophagus</name>
    <dbReference type="NCBI Taxonomy" id="358040"/>
    <lineage>
        <taxon>Eukaryota</taxon>
        <taxon>Metazoa</taxon>
        <taxon>Ecdysozoa</taxon>
        <taxon>Nematoda</taxon>
        <taxon>Chromadorea</taxon>
        <taxon>Rhabditida</taxon>
        <taxon>Rhabditina</taxon>
        <taxon>Diplogasteromorpha</taxon>
        <taxon>Diplogasteroidea</taxon>
        <taxon>Neodiplogasteridae</taxon>
        <taxon>Pristionchus</taxon>
    </lineage>
</organism>
<comment type="caution">
    <text evidence="2">The sequence shown here is derived from an EMBL/GenBank/DDBJ whole genome shotgun (WGS) entry which is preliminary data.</text>
</comment>
<feature type="chain" id="PRO_5043865251" description="Secreted protein" evidence="1">
    <location>
        <begin position="17"/>
        <end position="99"/>
    </location>
</feature>
<protein>
    <recommendedName>
        <fullName evidence="4">Secreted protein</fullName>
    </recommendedName>
</protein>
<gene>
    <name evidence="2" type="ORF">PENTCL1PPCAC_9047</name>
</gene>
<reference evidence="2" key="1">
    <citation type="submission" date="2023-10" db="EMBL/GenBank/DDBJ databases">
        <title>Genome assembly of Pristionchus species.</title>
        <authorList>
            <person name="Yoshida K."/>
            <person name="Sommer R.J."/>
        </authorList>
    </citation>
    <scope>NUCLEOTIDE SEQUENCE</scope>
    <source>
        <strain evidence="2">RS0144</strain>
    </source>
</reference>
<feature type="non-terminal residue" evidence="2">
    <location>
        <position position="1"/>
    </location>
</feature>
<keyword evidence="1" id="KW-0732">Signal</keyword>
<keyword evidence="3" id="KW-1185">Reference proteome</keyword>
<feature type="signal peptide" evidence="1">
    <location>
        <begin position="1"/>
        <end position="16"/>
    </location>
</feature>
<dbReference type="AlphaFoldDB" id="A0AAV5SVU6"/>
<sequence length="99" mass="10477">CFLISMLYLSITSASSSSNSASLCLASVSSYSGSCLKYPSGSSAVIKQLRSVQACTLTSPLCTPLMRMSKQPSKITTRKPALAESPPFECRAPSVVLHQ</sequence>
<dbReference type="Proteomes" id="UP001432027">
    <property type="component" value="Unassembled WGS sequence"/>
</dbReference>
<evidence type="ECO:0000313" key="2">
    <source>
        <dbReference type="EMBL" id="GMS86872.1"/>
    </source>
</evidence>
<evidence type="ECO:0000256" key="1">
    <source>
        <dbReference type="SAM" id="SignalP"/>
    </source>
</evidence>
<evidence type="ECO:0008006" key="4">
    <source>
        <dbReference type="Google" id="ProtNLM"/>
    </source>
</evidence>
<accession>A0AAV5SVU6</accession>
<dbReference type="EMBL" id="BTSX01000002">
    <property type="protein sequence ID" value="GMS86872.1"/>
    <property type="molecule type" value="Genomic_DNA"/>
</dbReference>